<proteinExistence type="predicted"/>
<comment type="caution">
    <text evidence="2">The sequence shown here is derived from an EMBL/GenBank/DDBJ whole genome shotgun (WGS) entry which is preliminary data.</text>
</comment>
<evidence type="ECO:0000313" key="3">
    <source>
        <dbReference type="Proteomes" id="UP000191680"/>
    </source>
</evidence>
<dbReference type="OrthoDB" id="223410at2"/>
<feature type="domain" description="Chromo" evidence="1">
    <location>
        <begin position="416"/>
        <end position="468"/>
    </location>
</feature>
<name>A0A1V6LNG5_9FLAO</name>
<dbReference type="EMBL" id="MTBC01000011">
    <property type="protein sequence ID" value="OQD41750.1"/>
    <property type="molecule type" value="Genomic_DNA"/>
</dbReference>
<reference evidence="2 3" key="1">
    <citation type="submission" date="2016-12" db="EMBL/GenBank/DDBJ databases">
        <authorList>
            <person name="Song W.-J."/>
            <person name="Kurnit D.M."/>
        </authorList>
    </citation>
    <scope>NUCLEOTIDE SEQUENCE [LARGE SCALE GENOMIC DNA]</scope>
    <source>
        <strain evidence="2 3">HSG9</strain>
    </source>
</reference>
<gene>
    <name evidence="2" type="ORF">BUL40_14225</name>
</gene>
<evidence type="ECO:0000259" key="1">
    <source>
        <dbReference type="PROSITE" id="PS50013"/>
    </source>
</evidence>
<accession>A0A1V6LNG5</accession>
<protein>
    <recommendedName>
        <fullName evidence="1">Chromo domain-containing protein</fullName>
    </recommendedName>
</protein>
<dbReference type="AlphaFoldDB" id="A0A1V6LNG5"/>
<dbReference type="PROSITE" id="PS50013">
    <property type="entry name" value="CHROMO_2"/>
    <property type="match status" value="1"/>
</dbReference>
<evidence type="ECO:0000313" key="2">
    <source>
        <dbReference type="EMBL" id="OQD41750.1"/>
    </source>
</evidence>
<dbReference type="InterPro" id="IPR000953">
    <property type="entry name" value="Chromo/chromo_shadow_dom"/>
</dbReference>
<sequence length="468" mass="53640">MHTKLKYYILSLLLICQFSCKQKVKQNNLVLDESGKVPTIVNTITIDSVWSGHPANFSIYTKGNHQFVAYYNANRNIVVAQRKLDSLGFKKYQLPATTRETANGTSTVLGWDSHNYLELIVDSLGYIHLSGNMHINPITYFKSEKPYDVTTLKQHYELIGSNEDRCTYPRFTTTKEGNIVFQYRDGGSGDGNEIYNLYDVKSQEWSRLLDRPLTDGMGKMNAYQSKPMLLEDGWYHVYWVWRDTPDCATNHDLSYMKSPDLKKWYTVSGEQIDLPATLNTNGLIVDPIPVNGGIINLAAKLVLDKDNNPVFVYHKYDEVGNLQLYVAYLEDGTWKNHTITNWEYRWEFSGFGSIDFEVLIKEFNRRADGRFEVGYYHKAYGEGTILLDKDLKAIGSVIKPESLANQLDVEGNFPGLVVQTLKDGSNNGKGNLQYLLKWETLNNNRDLPREKPWPKPSVLKLYELKDAQ</sequence>
<dbReference type="RefSeq" id="WP_080319798.1">
    <property type="nucleotide sequence ID" value="NZ_MTBC01000011.1"/>
</dbReference>
<keyword evidence="3" id="KW-1185">Reference proteome</keyword>
<organism evidence="2 3">
    <name type="scientific">Croceivirga radicis</name>
    <dbReference type="NCBI Taxonomy" id="1929488"/>
    <lineage>
        <taxon>Bacteria</taxon>
        <taxon>Pseudomonadati</taxon>
        <taxon>Bacteroidota</taxon>
        <taxon>Flavobacteriia</taxon>
        <taxon>Flavobacteriales</taxon>
        <taxon>Flavobacteriaceae</taxon>
        <taxon>Croceivirga</taxon>
    </lineage>
</organism>
<dbReference type="Pfam" id="PF15892">
    <property type="entry name" value="BNR_4"/>
    <property type="match status" value="1"/>
</dbReference>
<dbReference type="Proteomes" id="UP000191680">
    <property type="component" value="Unassembled WGS sequence"/>
</dbReference>